<dbReference type="PANTHER" id="PTHR42085">
    <property type="entry name" value="F-BOX DOMAIN-CONTAINING PROTEIN"/>
    <property type="match status" value="1"/>
</dbReference>
<proteinExistence type="predicted"/>
<sequence length="317" mass="37041">MAHSSIILDDHEAAAPTSLLCLPTELRLMIFKQVFHSYRLGIYRVETTDTPTEHRIFRVIPGEYFRCQYAPPHPLAYVCKKICAEIEDMVYTESEFSLERLALAKYARVLSRTIPSTLTSRIRRLNITLEELHLLVGRYPWLSKMRQPTHEKQLSVEGLPNLKQLTITLVRDSAWDVICFLGSRDYMKLYRFWFFNKSFELLTEITVFNDILRKPLLAAALTGRRLSFVYPPGMQKQPDWEETIYMITCLGLDLCWHGLYLLWDAMGYETVFTSESVKSLKALTMKDQEAALELIAEERKDHVRKDWKMFLDNIDGL</sequence>
<dbReference type="InterPro" id="IPR038883">
    <property type="entry name" value="AN11006-like"/>
</dbReference>
<keyword evidence="2" id="KW-1185">Reference proteome</keyword>
<organism evidence="1 2">
    <name type="scientific">Knufia fluminis</name>
    <dbReference type="NCBI Taxonomy" id="191047"/>
    <lineage>
        <taxon>Eukaryota</taxon>
        <taxon>Fungi</taxon>
        <taxon>Dikarya</taxon>
        <taxon>Ascomycota</taxon>
        <taxon>Pezizomycotina</taxon>
        <taxon>Eurotiomycetes</taxon>
        <taxon>Chaetothyriomycetidae</taxon>
        <taxon>Chaetothyriales</taxon>
        <taxon>Trichomeriaceae</taxon>
        <taxon>Knufia</taxon>
    </lineage>
</organism>
<dbReference type="PANTHER" id="PTHR42085:SF1">
    <property type="entry name" value="F-BOX DOMAIN-CONTAINING PROTEIN"/>
    <property type="match status" value="1"/>
</dbReference>
<dbReference type="EMBL" id="JAKLMC020000007">
    <property type="protein sequence ID" value="KAK5955100.1"/>
    <property type="molecule type" value="Genomic_DNA"/>
</dbReference>
<accession>A0AAN8IA34</accession>
<evidence type="ECO:0000313" key="2">
    <source>
        <dbReference type="Proteomes" id="UP001316803"/>
    </source>
</evidence>
<name>A0AAN8IA34_9EURO</name>
<dbReference type="AlphaFoldDB" id="A0AAN8IA34"/>
<evidence type="ECO:0000313" key="1">
    <source>
        <dbReference type="EMBL" id="KAK5955100.1"/>
    </source>
</evidence>
<comment type="caution">
    <text evidence="1">The sequence shown here is derived from an EMBL/GenBank/DDBJ whole genome shotgun (WGS) entry which is preliminary data.</text>
</comment>
<reference evidence="1 2" key="1">
    <citation type="submission" date="2022-12" db="EMBL/GenBank/DDBJ databases">
        <title>Genomic features and morphological characterization of a novel Knufia sp. strain isolated from spacecraft assembly facility.</title>
        <authorList>
            <person name="Teixeira M."/>
            <person name="Chander A.M."/>
            <person name="Stajich J.E."/>
            <person name="Venkateswaran K."/>
        </authorList>
    </citation>
    <scope>NUCLEOTIDE SEQUENCE [LARGE SCALE GENOMIC DNA]</scope>
    <source>
        <strain evidence="1 2">FJI-L2-BK-P2</strain>
    </source>
</reference>
<dbReference type="Proteomes" id="UP001316803">
    <property type="component" value="Unassembled WGS sequence"/>
</dbReference>
<gene>
    <name evidence="1" type="ORF">OHC33_003779</name>
</gene>
<protein>
    <submittedName>
        <fullName evidence="1">Uncharacterized protein</fullName>
    </submittedName>
</protein>